<evidence type="ECO:0000256" key="2">
    <source>
        <dbReference type="ARBA" id="ARBA00022448"/>
    </source>
</evidence>
<proteinExistence type="inferred from homology"/>
<dbReference type="PANTHER" id="PTHR48082">
    <property type="entry name" value="ATP SYNTHASE SUBUNIT ALPHA, MITOCHONDRIAL"/>
    <property type="match status" value="1"/>
</dbReference>
<gene>
    <name evidence="9" type="ORF">GGD41_001395</name>
</gene>
<name>A0A7Z0AZC2_9BURK</name>
<dbReference type="GO" id="GO:0005524">
    <property type="term" value="F:ATP binding"/>
    <property type="evidence" value="ECO:0007669"/>
    <property type="project" value="UniProtKB-KW"/>
</dbReference>
<evidence type="ECO:0000256" key="1">
    <source>
        <dbReference type="ARBA" id="ARBA00008936"/>
    </source>
</evidence>
<evidence type="ECO:0000256" key="3">
    <source>
        <dbReference type="ARBA" id="ARBA00022967"/>
    </source>
</evidence>
<dbReference type="InterPro" id="IPR023366">
    <property type="entry name" value="ATP_synth_asu-like_sf"/>
</dbReference>
<dbReference type="InterPro" id="IPR027417">
    <property type="entry name" value="P-loop_NTPase"/>
</dbReference>
<feature type="domain" description="ATPase F1/V1/A1 complex alpha/beta subunit N-terminal" evidence="8">
    <location>
        <begin position="27"/>
        <end position="90"/>
    </location>
</feature>
<evidence type="ECO:0000259" key="8">
    <source>
        <dbReference type="Pfam" id="PF02874"/>
    </source>
</evidence>
<dbReference type="SUPFAM" id="SSF52540">
    <property type="entry name" value="P-loop containing nucleoside triphosphate hydrolases"/>
    <property type="match status" value="1"/>
</dbReference>
<protein>
    <submittedName>
        <fullName evidence="9">F0F1-type ATP synthase alpha subunit</fullName>
    </submittedName>
</protein>
<keyword evidence="5" id="KW-0472">Membrane</keyword>
<keyword evidence="4" id="KW-0406">Ion transport</keyword>
<dbReference type="PANTHER" id="PTHR48082:SF2">
    <property type="entry name" value="ATP SYNTHASE SUBUNIT ALPHA, MITOCHONDRIAL"/>
    <property type="match status" value="1"/>
</dbReference>
<evidence type="ECO:0000313" key="9">
    <source>
        <dbReference type="EMBL" id="NYH14167.1"/>
    </source>
</evidence>
<reference evidence="9 10" key="1">
    <citation type="submission" date="2020-07" db="EMBL/GenBank/DDBJ databases">
        <title>Exploring microbial biodiversity for novel pathways involved in the catabolism of aromatic compounds derived from lignin.</title>
        <authorList>
            <person name="Elkins J."/>
        </authorList>
    </citation>
    <scope>NUCLEOTIDE SEQUENCE [LARGE SCALE GENOMIC DNA]</scope>
    <source>
        <strain evidence="9 10">H2C3B</strain>
    </source>
</reference>
<evidence type="ECO:0000256" key="5">
    <source>
        <dbReference type="ARBA" id="ARBA00023136"/>
    </source>
</evidence>
<evidence type="ECO:0000256" key="4">
    <source>
        <dbReference type="ARBA" id="ARBA00023065"/>
    </source>
</evidence>
<comment type="similarity">
    <text evidence="1">Belongs to the ATPase alpha/beta chains family.</text>
</comment>
<dbReference type="Pfam" id="PF02874">
    <property type="entry name" value="ATP-synt_ab_N"/>
    <property type="match status" value="1"/>
</dbReference>
<organism evidence="9 10">
    <name type="scientific">Paraburkholderia bryophila</name>
    <dbReference type="NCBI Taxonomy" id="420952"/>
    <lineage>
        <taxon>Bacteria</taxon>
        <taxon>Pseudomonadati</taxon>
        <taxon>Pseudomonadota</taxon>
        <taxon>Betaproteobacteria</taxon>
        <taxon>Burkholderiales</taxon>
        <taxon>Burkholderiaceae</taxon>
        <taxon>Paraburkholderia</taxon>
    </lineage>
</organism>
<dbReference type="SUPFAM" id="SSF50615">
    <property type="entry name" value="N-terminal domain of alpha and beta subunits of F1 ATP synthase"/>
    <property type="match status" value="1"/>
</dbReference>
<keyword evidence="7" id="KW-0066">ATP synthesis</keyword>
<dbReference type="Proteomes" id="UP000572540">
    <property type="component" value="Unassembled WGS sequence"/>
</dbReference>
<dbReference type="EMBL" id="JACCAU010000001">
    <property type="protein sequence ID" value="NYH14167.1"/>
    <property type="molecule type" value="Genomic_DNA"/>
</dbReference>
<evidence type="ECO:0000256" key="6">
    <source>
        <dbReference type="ARBA" id="ARBA00023196"/>
    </source>
</evidence>
<keyword evidence="3" id="KW-1278">Translocase</keyword>
<accession>A0A7Z0AZC2</accession>
<dbReference type="GO" id="GO:0045259">
    <property type="term" value="C:proton-transporting ATP synthase complex"/>
    <property type="evidence" value="ECO:0007669"/>
    <property type="project" value="UniProtKB-KW"/>
</dbReference>
<dbReference type="InterPro" id="IPR004100">
    <property type="entry name" value="ATPase_F1/V1/A1_a/bsu_N"/>
</dbReference>
<dbReference type="GO" id="GO:0043531">
    <property type="term" value="F:ADP binding"/>
    <property type="evidence" value="ECO:0007669"/>
    <property type="project" value="TreeGrafter"/>
</dbReference>
<comment type="caution">
    <text evidence="9">The sequence shown here is derived from an EMBL/GenBank/DDBJ whole genome shotgun (WGS) entry which is preliminary data.</text>
</comment>
<dbReference type="Gene3D" id="2.40.30.20">
    <property type="match status" value="1"/>
</dbReference>
<keyword evidence="2" id="KW-0813">Transport</keyword>
<evidence type="ECO:0000256" key="7">
    <source>
        <dbReference type="ARBA" id="ARBA00023310"/>
    </source>
</evidence>
<dbReference type="GO" id="GO:0046933">
    <property type="term" value="F:proton-transporting ATP synthase activity, rotational mechanism"/>
    <property type="evidence" value="ECO:0007669"/>
    <property type="project" value="InterPro"/>
</dbReference>
<dbReference type="InterPro" id="IPR005294">
    <property type="entry name" value="ATP_synth_F1_asu"/>
</dbReference>
<dbReference type="CDD" id="cd18116">
    <property type="entry name" value="ATP-synt_F1_alpha_N"/>
    <property type="match status" value="1"/>
</dbReference>
<evidence type="ECO:0000313" key="10">
    <source>
        <dbReference type="Proteomes" id="UP000572540"/>
    </source>
</evidence>
<keyword evidence="6" id="KW-0139">CF(1)</keyword>
<dbReference type="AlphaFoldDB" id="A0A7Z0AZC2"/>
<dbReference type="InterPro" id="IPR036121">
    <property type="entry name" value="ATPase_F1/V1/A1_a/bsu_N_sf"/>
</dbReference>
<dbReference type="Gene3D" id="3.40.50.300">
    <property type="entry name" value="P-loop containing nucleotide triphosphate hydrolases"/>
    <property type="match status" value="1"/>
</dbReference>
<sequence length="163" mass="16916">MADDPWLAAQRNTLARTAVTPYAETLGRVERCGDGIAFVSGLPDAALDELLHFDSGAMGFARTLDAGLISVVLLDDGTGVEAGARVTRTGTVLEVPVGEGLLGRVVDPLGRPLDRDEPIVAATRMAVERPAAAIIERDLVSEPVETGVLLVDALSRSVAGSGN</sequence>